<feature type="compositionally biased region" description="Polar residues" evidence="1">
    <location>
        <begin position="37"/>
        <end position="48"/>
    </location>
</feature>
<dbReference type="STRING" id="1447883.A0A2B7WMF1"/>
<reference evidence="3 4" key="1">
    <citation type="submission" date="2017-10" db="EMBL/GenBank/DDBJ databases">
        <title>Comparative genomics in systemic dimorphic fungi from Ajellomycetaceae.</title>
        <authorList>
            <person name="Munoz J.F."/>
            <person name="Mcewen J.G."/>
            <person name="Clay O.K."/>
            <person name="Cuomo C.A."/>
        </authorList>
    </citation>
    <scope>NUCLEOTIDE SEQUENCE [LARGE SCALE GENOMIC DNA]</scope>
    <source>
        <strain evidence="3 4">UAMH7299</strain>
    </source>
</reference>
<keyword evidence="4" id="KW-1185">Reference proteome</keyword>
<protein>
    <recommendedName>
        <fullName evidence="2">HNH nuclease domain-containing protein</fullName>
    </recommendedName>
</protein>
<organism evidence="3 4">
    <name type="scientific">Polytolypa hystricis (strain UAMH7299)</name>
    <dbReference type="NCBI Taxonomy" id="1447883"/>
    <lineage>
        <taxon>Eukaryota</taxon>
        <taxon>Fungi</taxon>
        <taxon>Dikarya</taxon>
        <taxon>Ascomycota</taxon>
        <taxon>Pezizomycotina</taxon>
        <taxon>Eurotiomycetes</taxon>
        <taxon>Eurotiomycetidae</taxon>
        <taxon>Onygenales</taxon>
        <taxon>Onygenales incertae sedis</taxon>
        <taxon>Polytolypa</taxon>
    </lineage>
</organism>
<gene>
    <name evidence="3" type="ORF">AJ80_09660</name>
</gene>
<dbReference type="EMBL" id="PDNA01000314">
    <property type="protein sequence ID" value="PGG97677.1"/>
    <property type="molecule type" value="Genomic_DNA"/>
</dbReference>
<dbReference type="OrthoDB" id="4178423at2759"/>
<dbReference type="InterPro" id="IPR003615">
    <property type="entry name" value="HNH_nuc"/>
</dbReference>
<evidence type="ECO:0000256" key="1">
    <source>
        <dbReference type="SAM" id="MobiDB-lite"/>
    </source>
</evidence>
<sequence>MPKRKASGELLPSCKSLHIANMNPEDESPEPAHSSRRFSVQTGVSGYTISFDCPNVPESSESRERKVKEARDRVNRYVPGQQANDDKPMTCLNAFLDWLPEEGVDSVIHDAEKCGDNDESLFECFANLSYGLLYPMKTGRYRCVTTQEMDIDHWKSLNKPSNVMCGDLEAAHIIPFAYASWHDTPGEIRNVANVWKTLFRCFPSLRRTGMHVGNTNGPSNGITLRDILHKQFGKFRCAIEPTDTPHAYKLKTYECFPPSQRTLLPNDQKVTMRRAPGGDDVRLPSRDLLDCHWRVAVLNASGMGEAIDQMIRRWENIKEGDGHGCLRKDGMSDVSGFLKVAFWVRVAG</sequence>
<accession>A0A2B7WMF1</accession>
<comment type="caution">
    <text evidence="3">The sequence shown here is derived from an EMBL/GenBank/DDBJ whole genome shotgun (WGS) entry which is preliminary data.</text>
</comment>
<proteinExistence type="predicted"/>
<evidence type="ECO:0000313" key="3">
    <source>
        <dbReference type="EMBL" id="PGG97677.1"/>
    </source>
</evidence>
<evidence type="ECO:0000259" key="2">
    <source>
        <dbReference type="Pfam" id="PF13391"/>
    </source>
</evidence>
<name>A0A2B7WMF1_POLH7</name>
<evidence type="ECO:0000313" key="4">
    <source>
        <dbReference type="Proteomes" id="UP000224634"/>
    </source>
</evidence>
<dbReference type="Proteomes" id="UP000224634">
    <property type="component" value="Unassembled WGS sequence"/>
</dbReference>
<dbReference type="AlphaFoldDB" id="A0A2B7WMF1"/>
<dbReference type="Pfam" id="PF13391">
    <property type="entry name" value="HNH_2"/>
    <property type="match status" value="1"/>
</dbReference>
<feature type="region of interest" description="Disordered" evidence="1">
    <location>
        <begin position="1"/>
        <end position="72"/>
    </location>
</feature>
<feature type="compositionally biased region" description="Basic and acidic residues" evidence="1">
    <location>
        <begin position="60"/>
        <end position="72"/>
    </location>
</feature>
<feature type="domain" description="HNH nuclease" evidence="2">
    <location>
        <begin position="166"/>
        <end position="240"/>
    </location>
</feature>